<dbReference type="EMBL" id="MAAF01000021">
    <property type="protein sequence ID" value="OUR84161.1"/>
    <property type="molecule type" value="Genomic_DNA"/>
</dbReference>
<evidence type="ECO:0000313" key="3">
    <source>
        <dbReference type="Proteomes" id="UP000243053"/>
    </source>
</evidence>
<evidence type="ECO:0000313" key="2">
    <source>
        <dbReference type="EMBL" id="OUR84161.1"/>
    </source>
</evidence>
<evidence type="ECO:0000256" key="1">
    <source>
        <dbReference type="SAM" id="SignalP"/>
    </source>
</evidence>
<sequence length="106" mass="11893">MNYIVTILTISLALFSFSSNAKNRASRDISHLISQEVFASYQDVADFIEQSPKVTITVLPSKADIDEYGQQVAKSLTGSDCDRDGVMDDNKTCNAVFYKLWLKYAR</sequence>
<keyword evidence="1" id="KW-0732">Signal</keyword>
<gene>
    <name evidence="2" type="ORF">A9Q75_03155</name>
</gene>
<reference evidence="3" key="1">
    <citation type="journal article" date="2017" name="Proc. Natl. Acad. Sci. U.S.A.">
        <title>Simulation of Deepwater Horizon oil plume reveals substrate specialization within a complex community of hydrocarbon degraders.</title>
        <authorList>
            <person name="Hu P."/>
            <person name="Dubinsky E.A."/>
            <person name="Probst A.J."/>
            <person name="Wang J."/>
            <person name="Sieber C.M.K."/>
            <person name="Tom L.M."/>
            <person name="Gardinali P."/>
            <person name="Banfield J.F."/>
            <person name="Atlas R.M."/>
            <person name="Andersen G.L."/>
        </authorList>
    </citation>
    <scope>NUCLEOTIDE SEQUENCE [LARGE SCALE GENOMIC DNA]</scope>
</reference>
<proteinExistence type="predicted"/>
<feature type="chain" id="PRO_5012283058" evidence="1">
    <location>
        <begin position="22"/>
        <end position="106"/>
    </location>
</feature>
<accession>A0A1Y5EN69</accession>
<dbReference type="AlphaFoldDB" id="A0A1Y5EN69"/>
<comment type="caution">
    <text evidence="2">The sequence shown here is derived from an EMBL/GenBank/DDBJ whole genome shotgun (WGS) entry which is preliminary data.</text>
</comment>
<dbReference type="Proteomes" id="UP000243053">
    <property type="component" value="Unassembled WGS sequence"/>
</dbReference>
<organism evidence="2 3">
    <name type="scientific">Colwellia psychrerythraea</name>
    <name type="common">Vibrio psychroerythus</name>
    <dbReference type="NCBI Taxonomy" id="28229"/>
    <lineage>
        <taxon>Bacteria</taxon>
        <taxon>Pseudomonadati</taxon>
        <taxon>Pseudomonadota</taxon>
        <taxon>Gammaproteobacteria</taxon>
        <taxon>Alteromonadales</taxon>
        <taxon>Colwelliaceae</taxon>
        <taxon>Colwellia</taxon>
    </lineage>
</organism>
<name>A0A1Y5EN69_COLPS</name>
<protein>
    <submittedName>
        <fullName evidence="2">Uncharacterized protein</fullName>
    </submittedName>
</protein>
<feature type="signal peptide" evidence="1">
    <location>
        <begin position="1"/>
        <end position="21"/>
    </location>
</feature>